<dbReference type="AlphaFoldDB" id="A0A0V1BMI2"/>
<evidence type="ECO:0000256" key="1">
    <source>
        <dbReference type="SAM" id="MobiDB-lite"/>
    </source>
</evidence>
<gene>
    <name evidence="2" type="ORF">T01_2921</name>
</gene>
<evidence type="ECO:0000313" key="3">
    <source>
        <dbReference type="Proteomes" id="UP000054776"/>
    </source>
</evidence>
<accession>A0A0V1BMI2</accession>
<evidence type="ECO:0000313" key="2">
    <source>
        <dbReference type="EMBL" id="KRY37999.1"/>
    </source>
</evidence>
<organism evidence="2 3">
    <name type="scientific">Trichinella spiralis</name>
    <name type="common">Trichina worm</name>
    <dbReference type="NCBI Taxonomy" id="6334"/>
    <lineage>
        <taxon>Eukaryota</taxon>
        <taxon>Metazoa</taxon>
        <taxon>Ecdysozoa</taxon>
        <taxon>Nematoda</taxon>
        <taxon>Enoplea</taxon>
        <taxon>Dorylaimia</taxon>
        <taxon>Trichinellida</taxon>
        <taxon>Trichinellidae</taxon>
        <taxon>Trichinella</taxon>
    </lineage>
</organism>
<sequence>MPSVSRSRHYCLLYRLQKARDRTPPFRQRADQLTAAWQSRSINSTAWRRDNRKKSRPPCQAANQRRHRHHEGGKKPVVV</sequence>
<protein>
    <submittedName>
        <fullName evidence="2">Uncharacterized protein</fullName>
    </submittedName>
</protein>
<proteinExistence type="predicted"/>
<dbReference type="InParanoid" id="A0A0V1BMI2"/>
<comment type="caution">
    <text evidence="2">The sequence shown here is derived from an EMBL/GenBank/DDBJ whole genome shotgun (WGS) entry which is preliminary data.</text>
</comment>
<reference evidence="2 3" key="1">
    <citation type="submission" date="2015-01" db="EMBL/GenBank/DDBJ databases">
        <title>Evolution of Trichinella species and genotypes.</title>
        <authorList>
            <person name="Korhonen P.K."/>
            <person name="Edoardo P."/>
            <person name="Giuseppe L.R."/>
            <person name="Gasser R.B."/>
        </authorList>
    </citation>
    <scope>NUCLEOTIDE SEQUENCE [LARGE SCALE GENOMIC DNA]</scope>
    <source>
        <strain evidence="2">ISS3</strain>
    </source>
</reference>
<dbReference type="EMBL" id="JYDH01000029">
    <property type="protein sequence ID" value="KRY37999.1"/>
    <property type="molecule type" value="Genomic_DNA"/>
</dbReference>
<dbReference type="OrthoDB" id="10494803at2759"/>
<keyword evidence="3" id="KW-1185">Reference proteome</keyword>
<name>A0A0V1BMI2_TRISP</name>
<feature type="region of interest" description="Disordered" evidence="1">
    <location>
        <begin position="40"/>
        <end position="79"/>
    </location>
</feature>
<dbReference type="Proteomes" id="UP000054776">
    <property type="component" value="Unassembled WGS sequence"/>
</dbReference>